<keyword evidence="5" id="KW-0347">Helicase</keyword>
<sequence>MKTIMKPEDENRLSHVSYYSGYRYSSISQLHKMGQIHGAKRVLAFFILTAVLPATLIIVPLYLRHSVFADVTYPVAESDVVAILEGMSSIFCSSHTLRMNSTFNAFQLVGEPTLSHKRKHIRLKKSMSLPDDTLEYWGFFLLKGAIVKLRVCSRYPGSRILVVRGEKNLKTCGLLEHNFMKYGAKMDEEHNRVKVTFENAAEMIGVVDNNFVDQNTAAEDTNGENVDLFVKKRLNKGRDKSKVDQNSTELVTNNTESSSSAPKTPRHRKRHVRRKSRRLENLLREEESRFKRDIAELDAHIAHGGNALNSSFYTSGESSVSSFETDLLTCYDGQILLTQGFPPSHYCNNVQYLEKSHHMVTLHEVATDGYYYYIFYSDNDYVRNDIHAIFDIYKPTYWYANSSKGNDCINQTECTFPVAFWSDETVIVEVPTRDGIEHEEDDITFLSLFVEFFGVNSHRPHANMAHRHAQKWHDASESSPKIDSAAAASSPPMCTSATPPCARQSAFHVKKPCGLYNSPGFRNSGRAPVDAPRSAHAKHIAEEWDKNGPASEKESQSYDGPPGMDPDGVIESNWEEVVDNFDDMNLKEELLRGIYAYGFEKPSAIQQRAIIPCVKGHDVIAQAQSGTGKTATFSISILQQIDTSVRECQALILAPTRELAQQIQKVVIALGDFMSAQCHACIGGTNVREDMRKLEAGVHVVVGTPGRVYDMINRRSLRANYIKMFVLDEADEMLSRGFKDQIHDVFRMLNSDVQVILLSATMPADVLDVTKSFMRSPVRILVKKEELTLEGIKQFFVYVEREDWKLETLCDLYDTLSITQAVIFCNTRRKVDWLTENMHKRDFTVSAMHGDMEQRERDVIMRQFRTGSSRVLITTDLLARGIDVQQVSLVINYDLPSNRENYIHRIGRGGRFGRKGVAINFVTEEDKLFIIEETRSCMGAAKLPVFPRWGFEFNRFLLASEQYCRLHRGLVGFWKVVNRHFRYCNLVQTTIRLQFAVIAVRQLLYLLQIGVCSDYVDKQLLASRCVTKAAIAGHDGNVWAKSEGFDVSFPHTSQPDASPVPGKSRQGPRPRKSPEIGAPQNKRSGGLGRIFAAFRPDFRRTAARKSRCPRASRCGPEKRVSFCKNTQFVEISPSAGLNSRWPPFYATCRNWNDDDAVDSVSRDSFRRTYVARRPFRFKFNVSSPPAMTLRKFRTRIGLTHVLLQVSKEELAKLVQGFEKQDILTSSGVTLAGNRYIYLSGTERVIRAKLGKVGVHCMKTTQGESVGKERAHRNFSITENISVARVNRPFRKCTNVCDEGVPVLSPTRVPIQDDVRLLPKNVSDTEMYGSAPDLMSNLLMEESEAKRPDNELFMNFLRRDDLIFF</sequence>
<feature type="domain" description="DEAD-box RNA helicase Q" evidence="18">
    <location>
        <begin position="579"/>
        <end position="607"/>
    </location>
</feature>
<dbReference type="GO" id="GO:0003779">
    <property type="term" value="F:actin binding"/>
    <property type="evidence" value="ECO:0007669"/>
    <property type="project" value="InterPro"/>
</dbReference>
<evidence type="ECO:0000259" key="17">
    <source>
        <dbReference type="PROSITE" id="PS51194"/>
    </source>
</evidence>
<dbReference type="Proteomes" id="UP000719412">
    <property type="component" value="Unassembled WGS sequence"/>
</dbReference>
<keyword evidence="4" id="KW-0378">Hydrolase</keyword>
<dbReference type="InterPro" id="IPR044728">
    <property type="entry name" value="EIF4A_DEADc"/>
</dbReference>
<reference evidence="19" key="2">
    <citation type="submission" date="2021-08" db="EMBL/GenBank/DDBJ databases">
        <authorList>
            <person name="Eriksson T."/>
        </authorList>
    </citation>
    <scope>NUCLEOTIDE SEQUENCE</scope>
    <source>
        <strain evidence="19">Stoneville</strain>
        <tissue evidence="19">Whole head</tissue>
    </source>
</reference>
<feature type="domain" description="Helicase ATP-binding" evidence="16">
    <location>
        <begin position="610"/>
        <end position="780"/>
    </location>
</feature>
<dbReference type="PANTHER" id="PTHR39077">
    <property type="entry name" value="DUF4793 DOMAIN-CONTAINING PROTEIN"/>
    <property type="match status" value="1"/>
</dbReference>
<evidence type="ECO:0000259" key="16">
    <source>
        <dbReference type="PROSITE" id="PS51192"/>
    </source>
</evidence>
<evidence type="ECO:0000256" key="15">
    <source>
        <dbReference type="SAM" id="Phobius"/>
    </source>
</evidence>
<dbReference type="SUPFAM" id="SSF52540">
    <property type="entry name" value="P-loop containing nucleoside triphosphate hydrolases"/>
    <property type="match status" value="1"/>
</dbReference>
<name>A0A8J6H6T5_TENMO</name>
<feature type="compositionally biased region" description="Polar residues" evidence="14">
    <location>
        <begin position="244"/>
        <end position="262"/>
    </location>
</feature>
<keyword evidence="7" id="KW-0694">RNA-binding</keyword>
<dbReference type="PROSITE" id="PS51192">
    <property type="entry name" value="HELICASE_ATP_BIND_1"/>
    <property type="match status" value="1"/>
</dbReference>
<dbReference type="InterPro" id="IPR032010">
    <property type="entry name" value="APD1-4_M"/>
</dbReference>
<dbReference type="Gene3D" id="3.40.50.300">
    <property type="entry name" value="P-loop containing nucleotide triphosphate hydrolases"/>
    <property type="match status" value="2"/>
</dbReference>
<feature type="compositionally biased region" description="Basic and acidic residues" evidence="14">
    <location>
        <begin position="539"/>
        <end position="556"/>
    </location>
</feature>
<protein>
    <recommendedName>
        <fullName evidence="10">Eukaryotic initiation factor 4A</fullName>
        <ecNumber evidence="1">3.6.4.13</ecNumber>
    </recommendedName>
    <alternativeName>
        <fullName evidence="11">ATP-dependent RNA helicase eIF4A</fullName>
    </alternativeName>
</protein>
<evidence type="ECO:0000256" key="3">
    <source>
        <dbReference type="ARBA" id="ARBA00022741"/>
    </source>
</evidence>
<dbReference type="Pfam" id="PF00270">
    <property type="entry name" value="DEAD"/>
    <property type="match status" value="1"/>
</dbReference>
<dbReference type="InterPro" id="IPR001650">
    <property type="entry name" value="Helicase_C-like"/>
</dbReference>
<dbReference type="InterPro" id="IPR000629">
    <property type="entry name" value="RNA-helicase_DEAD-box_CS"/>
</dbReference>
<comment type="catalytic activity">
    <reaction evidence="12">
        <text>ATP + H2O = ADP + phosphate + H(+)</text>
        <dbReference type="Rhea" id="RHEA:13065"/>
        <dbReference type="ChEBI" id="CHEBI:15377"/>
        <dbReference type="ChEBI" id="CHEBI:15378"/>
        <dbReference type="ChEBI" id="CHEBI:30616"/>
        <dbReference type="ChEBI" id="CHEBI:43474"/>
        <dbReference type="ChEBI" id="CHEBI:456216"/>
        <dbReference type="EC" id="3.6.4.13"/>
    </reaction>
</comment>
<evidence type="ECO:0000259" key="18">
    <source>
        <dbReference type="PROSITE" id="PS51195"/>
    </source>
</evidence>
<dbReference type="CDD" id="cd18046">
    <property type="entry name" value="DEADc_EIF4AII_EIF4AI_DDX2"/>
    <property type="match status" value="1"/>
</dbReference>
<evidence type="ECO:0000256" key="7">
    <source>
        <dbReference type="ARBA" id="ARBA00022884"/>
    </source>
</evidence>
<organism evidence="19 20">
    <name type="scientific">Tenebrio molitor</name>
    <name type="common">Yellow mealworm beetle</name>
    <dbReference type="NCBI Taxonomy" id="7067"/>
    <lineage>
        <taxon>Eukaryota</taxon>
        <taxon>Metazoa</taxon>
        <taxon>Ecdysozoa</taxon>
        <taxon>Arthropoda</taxon>
        <taxon>Hexapoda</taxon>
        <taxon>Insecta</taxon>
        <taxon>Pterygota</taxon>
        <taxon>Neoptera</taxon>
        <taxon>Endopterygota</taxon>
        <taxon>Coleoptera</taxon>
        <taxon>Polyphaga</taxon>
        <taxon>Cucujiformia</taxon>
        <taxon>Tenebrionidae</taxon>
        <taxon>Tenebrio</taxon>
    </lineage>
</organism>
<evidence type="ECO:0000256" key="8">
    <source>
        <dbReference type="ARBA" id="ARBA00022917"/>
    </source>
</evidence>
<proteinExistence type="inferred from homology"/>
<feature type="region of interest" description="Disordered" evidence="14">
    <location>
        <begin position="536"/>
        <end position="567"/>
    </location>
</feature>
<evidence type="ECO:0000256" key="4">
    <source>
        <dbReference type="ARBA" id="ARBA00022801"/>
    </source>
</evidence>
<dbReference type="SMART" id="SM00490">
    <property type="entry name" value="HELICc"/>
    <property type="match status" value="1"/>
</dbReference>
<dbReference type="Pfam" id="PF00235">
    <property type="entry name" value="Profilin"/>
    <property type="match status" value="2"/>
</dbReference>
<dbReference type="GO" id="GO:0016787">
    <property type="term" value="F:hydrolase activity"/>
    <property type="evidence" value="ECO:0007669"/>
    <property type="project" value="UniProtKB-KW"/>
</dbReference>
<dbReference type="GO" id="GO:0003724">
    <property type="term" value="F:RNA helicase activity"/>
    <property type="evidence" value="ECO:0007669"/>
    <property type="project" value="UniProtKB-EC"/>
</dbReference>
<dbReference type="GO" id="GO:0045495">
    <property type="term" value="C:pole plasm"/>
    <property type="evidence" value="ECO:0007669"/>
    <property type="project" value="UniProtKB-ARBA"/>
</dbReference>
<dbReference type="InterPro" id="IPR014001">
    <property type="entry name" value="Helicase_ATP-bd"/>
</dbReference>
<keyword evidence="20" id="KW-1185">Reference proteome</keyword>
<dbReference type="GO" id="GO:0003723">
    <property type="term" value="F:RNA binding"/>
    <property type="evidence" value="ECO:0007669"/>
    <property type="project" value="UniProtKB-KW"/>
</dbReference>
<evidence type="ECO:0000313" key="19">
    <source>
        <dbReference type="EMBL" id="KAH0809160.1"/>
    </source>
</evidence>
<dbReference type="GO" id="GO:0005524">
    <property type="term" value="F:ATP binding"/>
    <property type="evidence" value="ECO:0007669"/>
    <property type="project" value="UniProtKB-KW"/>
</dbReference>
<dbReference type="EC" id="3.6.4.13" evidence="1"/>
<dbReference type="Gene3D" id="3.30.450.30">
    <property type="entry name" value="Dynein light chain 2a, cytoplasmic"/>
    <property type="match status" value="2"/>
</dbReference>
<feature type="transmembrane region" description="Helical" evidence="15">
    <location>
        <begin position="42"/>
        <end position="63"/>
    </location>
</feature>
<comment type="similarity">
    <text evidence="9">Belongs to the DEAD box helicase family. eIF4A subfamily.</text>
</comment>
<dbReference type="PROSITE" id="PS51195">
    <property type="entry name" value="Q_MOTIF"/>
    <property type="match status" value="1"/>
</dbReference>
<feature type="region of interest" description="Disordered" evidence="14">
    <location>
        <begin position="1050"/>
        <end position="1086"/>
    </location>
</feature>
<feature type="short sequence motif" description="Q motif" evidence="13">
    <location>
        <begin position="579"/>
        <end position="607"/>
    </location>
</feature>
<dbReference type="InterPro" id="IPR027417">
    <property type="entry name" value="P-loop_NTPase"/>
</dbReference>
<evidence type="ECO:0000256" key="2">
    <source>
        <dbReference type="ARBA" id="ARBA00022540"/>
    </source>
</evidence>
<feature type="compositionally biased region" description="Basic residues" evidence="14">
    <location>
        <begin position="264"/>
        <end position="277"/>
    </location>
</feature>
<comment type="caution">
    <text evidence="19">The sequence shown here is derived from an EMBL/GenBank/DDBJ whole genome shotgun (WGS) entry which is preliminary data.</text>
</comment>
<dbReference type="FunFam" id="3.40.50.300:FF:000031">
    <property type="entry name" value="Eukaryotic initiation factor 4A-III"/>
    <property type="match status" value="1"/>
</dbReference>
<dbReference type="CDD" id="cd18787">
    <property type="entry name" value="SF2_C_DEAD"/>
    <property type="match status" value="1"/>
</dbReference>
<evidence type="ECO:0000256" key="11">
    <source>
        <dbReference type="ARBA" id="ARBA00030297"/>
    </source>
</evidence>
<keyword evidence="6" id="KW-0067">ATP-binding</keyword>
<evidence type="ECO:0000256" key="10">
    <source>
        <dbReference type="ARBA" id="ARBA00024436"/>
    </source>
</evidence>
<dbReference type="PROSITE" id="PS00039">
    <property type="entry name" value="DEAD_ATP_HELICASE"/>
    <property type="match status" value="1"/>
</dbReference>
<dbReference type="InterPro" id="IPR032008">
    <property type="entry name" value="APD1-4_N"/>
</dbReference>
<evidence type="ECO:0000256" key="9">
    <source>
        <dbReference type="ARBA" id="ARBA00024352"/>
    </source>
</evidence>
<keyword evidence="3" id="KW-0547">Nucleotide-binding</keyword>
<gene>
    <name evidence="19" type="ORF">GEV33_013631</name>
</gene>
<dbReference type="InterPro" id="IPR048278">
    <property type="entry name" value="PFN"/>
</dbReference>
<evidence type="ECO:0000313" key="20">
    <source>
        <dbReference type="Proteomes" id="UP000719412"/>
    </source>
</evidence>
<evidence type="ECO:0000256" key="12">
    <source>
        <dbReference type="ARBA" id="ARBA00047984"/>
    </source>
</evidence>
<dbReference type="PANTHER" id="PTHR39077:SF2">
    <property type="entry name" value="E3 UBIQUITIN-PROTEIN LIGASE APD1-4 MIDDLE DOMAIN-CONTAINING PROTEIN"/>
    <property type="match status" value="1"/>
</dbReference>
<dbReference type="SMART" id="SM00487">
    <property type="entry name" value="DEXDc"/>
    <property type="match status" value="1"/>
</dbReference>
<dbReference type="FunFam" id="3.40.50.300:FF:000089">
    <property type="entry name" value="Eukaryotic initiation factor 4A-II"/>
    <property type="match status" value="1"/>
</dbReference>
<evidence type="ECO:0000256" key="13">
    <source>
        <dbReference type="PROSITE-ProRule" id="PRU00552"/>
    </source>
</evidence>
<dbReference type="GO" id="GO:0003743">
    <property type="term" value="F:translation initiation factor activity"/>
    <property type="evidence" value="ECO:0007669"/>
    <property type="project" value="UniProtKB-KW"/>
</dbReference>
<keyword evidence="8" id="KW-0648">Protein biosynthesis</keyword>
<keyword evidence="15" id="KW-1133">Transmembrane helix</keyword>
<dbReference type="Pfam" id="PF16040">
    <property type="entry name" value="APD1-4_N"/>
    <property type="match status" value="1"/>
</dbReference>
<evidence type="ECO:0000256" key="1">
    <source>
        <dbReference type="ARBA" id="ARBA00012552"/>
    </source>
</evidence>
<accession>A0A8J6H6T5</accession>
<dbReference type="Pfam" id="PF00271">
    <property type="entry name" value="Helicase_C"/>
    <property type="match status" value="1"/>
</dbReference>
<evidence type="ECO:0000256" key="6">
    <source>
        <dbReference type="ARBA" id="ARBA00022840"/>
    </source>
</evidence>
<dbReference type="Pfam" id="PF16041">
    <property type="entry name" value="APD1-4_M"/>
    <property type="match status" value="1"/>
</dbReference>
<feature type="domain" description="Helicase C-terminal" evidence="17">
    <location>
        <begin position="791"/>
        <end position="954"/>
    </location>
</feature>
<evidence type="ECO:0000256" key="14">
    <source>
        <dbReference type="SAM" id="MobiDB-lite"/>
    </source>
</evidence>
<feature type="region of interest" description="Disordered" evidence="14">
    <location>
        <begin position="239"/>
        <end position="277"/>
    </location>
</feature>
<keyword evidence="15" id="KW-0472">Membrane</keyword>
<keyword evidence="15" id="KW-0812">Transmembrane</keyword>
<reference evidence="19" key="1">
    <citation type="journal article" date="2020" name="J Insects Food Feed">
        <title>The yellow mealworm (Tenebrio molitor) genome: a resource for the emerging insects as food and feed industry.</title>
        <authorList>
            <person name="Eriksson T."/>
            <person name="Andere A."/>
            <person name="Kelstrup H."/>
            <person name="Emery V."/>
            <person name="Picard C."/>
        </authorList>
    </citation>
    <scope>NUCLEOTIDE SEQUENCE</scope>
    <source>
        <strain evidence="19">Stoneville</strain>
        <tissue evidence="19">Whole head</tissue>
    </source>
</reference>
<dbReference type="GO" id="GO:0010468">
    <property type="term" value="P:regulation of gene expression"/>
    <property type="evidence" value="ECO:0007669"/>
    <property type="project" value="UniProtKB-ARBA"/>
</dbReference>
<evidence type="ECO:0000256" key="5">
    <source>
        <dbReference type="ARBA" id="ARBA00022806"/>
    </source>
</evidence>
<feature type="region of interest" description="Disordered" evidence="14">
    <location>
        <begin position="465"/>
        <end position="497"/>
    </location>
</feature>
<dbReference type="PROSITE" id="PS51194">
    <property type="entry name" value="HELICASE_CTER"/>
    <property type="match status" value="1"/>
</dbReference>
<dbReference type="InterPro" id="IPR014014">
    <property type="entry name" value="RNA_helicase_DEAD_Q_motif"/>
</dbReference>
<keyword evidence="2" id="KW-0396">Initiation factor</keyword>
<dbReference type="SUPFAM" id="SSF55770">
    <property type="entry name" value="Profilin (actin-binding protein)"/>
    <property type="match status" value="2"/>
</dbReference>
<dbReference type="InterPro" id="IPR036140">
    <property type="entry name" value="PFN_sf"/>
</dbReference>
<dbReference type="InterPro" id="IPR011545">
    <property type="entry name" value="DEAD/DEAH_box_helicase_dom"/>
</dbReference>
<dbReference type="EMBL" id="JABDTM020028299">
    <property type="protein sequence ID" value="KAH0809160.1"/>
    <property type="molecule type" value="Genomic_DNA"/>
</dbReference>